<gene>
    <name evidence="2" type="ORF">ACFP3V_19480</name>
</gene>
<dbReference type="RefSeq" id="WP_380585139.1">
    <property type="nucleotide sequence ID" value="NZ_JBHSQJ010000082.1"/>
</dbReference>
<evidence type="ECO:0000313" key="2">
    <source>
        <dbReference type="EMBL" id="MFC5909386.1"/>
    </source>
</evidence>
<keyword evidence="1" id="KW-0732">Signal</keyword>
<dbReference type="InterPro" id="IPR043777">
    <property type="entry name" value="DUF5719"/>
</dbReference>
<dbReference type="Proteomes" id="UP001596174">
    <property type="component" value="Unassembled WGS sequence"/>
</dbReference>
<accession>A0ABW1G6E5</accession>
<reference evidence="3" key="1">
    <citation type="journal article" date="2019" name="Int. J. Syst. Evol. Microbiol.">
        <title>The Global Catalogue of Microorganisms (GCM) 10K type strain sequencing project: providing services to taxonomists for standard genome sequencing and annotation.</title>
        <authorList>
            <consortium name="The Broad Institute Genomics Platform"/>
            <consortium name="The Broad Institute Genome Sequencing Center for Infectious Disease"/>
            <person name="Wu L."/>
            <person name="Ma J."/>
        </authorList>
    </citation>
    <scope>NUCLEOTIDE SEQUENCE [LARGE SCALE GENOMIC DNA]</scope>
    <source>
        <strain evidence="3">JCM 4816</strain>
    </source>
</reference>
<feature type="chain" id="PRO_5047343410" evidence="1">
    <location>
        <begin position="25"/>
        <end position="492"/>
    </location>
</feature>
<protein>
    <submittedName>
        <fullName evidence="2">DUF5719 family protein</fullName>
    </submittedName>
</protein>
<comment type="caution">
    <text evidence="2">The sequence shown here is derived from an EMBL/GenBank/DDBJ whole genome shotgun (WGS) entry which is preliminary data.</text>
</comment>
<proteinExistence type="predicted"/>
<dbReference type="Pfam" id="PF18986">
    <property type="entry name" value="DUF5719"/>
    <property type="match status" value="1"/>
</dbReference>
<dbReference type="EMBL" id="JBHSQJ010000082">
    <property type="protein sequence ID" value="MFC5909386.1"/>
    <property type="molecule type" value="Genomic_DNA"/>
</dbReference>
<evidence type="ECO:0000256" key="1">
    <source>
        <dbReference type="SAM" id="SignalP"/>
    </source>
</evidence>
<sequence>MRITRTTQSLLAALGVLAVALGIAEVNPPSGEAAASGRTVRTAVAHRAVLCPNPLQSGSASTGYAVAAPGAPAGVSVASGSSGSGGTAGAGRLGPLGGAGTALAQLSATGGATAGKAPSGAKAPALALTADGGLAPGLTGQQTTVLDGGKSLSGLSCTEPATDFWFAGADTAKGDTDTLVLSNNESTNAYVDVQAFGATGEVESTQAGNISVPADGSVALPLSRLVNAAGSGGVVSLHVLVRSGRVAAALNADSGSTGADWIPPTELSSTVVLPGLPGDVKHAVLAVTAPGVEDADLKLQLASQTGWITPAGHETIHVKAGMLTFVDLADVTRGQPAALRLSPTDPKQAPGVVAAIQLGRGSSSTELAYTTGTDAVTQRTTIAGNTAAGTTLFLTATDKAATVTVAALGKSGSPQTQEVKLQPGTTVAIKPKSPDGADGYALTVEPAAGSGPVYVARMLTSGKAGFTVQPYADDHSTVEVPRTIQAPAILLP</sequence>
<name>A0ABW1G6E5_9ACTN</name>
<feature type="signal peptide" evidence="1">
    <location>
        <begin position="1"/>
        <end position="24"/>
    </location>
</feature>
<organism evidence="2 3">
    <name type="scientific">Streptacidiphilus monticola</name>
    <dbReference type="NCBI Taxonomy" id="2161674"/>
    <lineage>
        <taxon>Bacteria</taxon>
        <taxon>Bacillati</taxon>
        <taxon>Actinomycetota</taxon>
        <taxon>Actinomycetes</taxon>
        <taxon>Kitasatosporales</taxon>
        <taxon>Streptomycetaceae</taxon>
        <taxon>Streptacidiphilus</taxon>
    </lineage>
</organism>
<evidence type="ECO:0000313" key="3">
    <source>
        <dbReference type="Proteomes" id="UP001596174"/>
    </source>
</evidence>
<keyword evidence="3" id="KW-1185">Reference proteome</keyword>